<comment type="caution">
    <text evidence="2">The sequence shown here is derived from an EMBL/GenBank/DDBJ whole genome shotgun (WGS) entry which is preliminary data.</text>
</comment>
<feature type="compositionally biased region" description="Basic and acidic residues" evidence="1">
    <location>
        <begin position="34"/>
        <end position="47"/>
    </location>
</feature>
<sequence>MEEHNIEQPGPQIQQSAMIIFQDDNSGTAGGCKEITKEPFGNEKENQTEENAIIRVEDTRSVTPTIPKDNSDKSTGRSPKNWKRRARGKKKVVASPTGNGAGTKRGLFDDMDYLVEKTEITKRHRSEGNKNREDEERLGFDGLFIVNCEGKSGGLMLLWKIPLIVTIRSYSVGHVDCVVNDGDKEWRFMGFYGHPEVSKRRHSWDLMRKLASIEELKNLPLSWGDFNEICSHKEKMGGRRKPESHIDEFNKVIEECELREIYGKGDWFTWVNKRAGDELIFEKLDRFLSTLQWRLLYPTAIMRILEFYSSDHRAVSIIWQRERNSSTANKHQGTKRVKFEKFWSVESDCYYVVERGWNKEGNDTSLERKLENCKNELRRWADNKFHHLPRHLKQERDKLNALKHSKQWRRVEMDIADLEKKVEKLATQEEMFWKQRSRNNWLKHGDRNTPYFHSQASRRKRINTIKGLASKQGDFCTNTTTMGDIIVDYFSEIFTSTNPSQEDMDTVIKYEIVQQPLPTNSREDCRYWSNNQASMVTTINWVDELLYSFRIANQMVGIDNLRDAETEARWRKPVANFFRLDVDACFNVKEH</sequence>
<dbReference type="Proteomes" id="UP001318860">
    <property type="component" value="Unassembled WGS sequence"/>
</dbReference>
<name>A0ABR0XZG3_REHGL</name>
<feature type="compositionally biased region" description="Basic residues" evidence="1">
    <location>
        <begin position="80"/>
        <end position="92"/>
    </location>
</feature>
<dbReference type="SUPFAM" id="SSF56219">
    <property type="entry name" value="DNase I-like"/>
    <property type="match status" value="1"/>
</dbReference>
<proteinExistence type="predicted"/>
<dbReference type="PANTHER" id="PTHR33710:SF62">
    <property type="entry name" value="DUF4283 DOMAIN PROTEIN"/>
    <property type="match status" value="1"/>
</dbReference>
<accession>A0ABR0XZG3</accession>
<feature type="region of interest" description="Disordered" evidence="1">
    <location>
        <begin position="23"/>
        <end position="101"/>
    </location>
</feature>
<reference evidence="2 3" key="1">
    <citation type="journal article" date="2021" name="Comput. Struct. Biotechnol. J.">
        <title>De novo genome assembly of the potent medicinal plant Rehmannia glutinosa using nanopore technology.</title>
        <authorList>
            <person name="Ma L."/>
            <person name="Dong C."/>
            <person name="Song C."/>
            <person name="Wang X."/>
            <person name="Zheng X."/>
            <person name="Niu Y."/>
            <person name="Chen S."/>
            <person name="Feng W."/>
        </authorList>
    </citation>
    <scope>NUCLEOTIDE SEQUENCE [LARGE SCALE GENOMIC DNA]</scope>
    <source>
        <strain evidence="2">DH-2019</strain>
    </source>
</reference>
<dbReference type="InterPro" id="IPR036691">
    <property type="entry name" value="Endo/exonu/phosph_ase_sf"/>
</dbReference>
<evidence type="ECO:0000313" key="2">
    <source>
        <dbReference type="EMBL" id="KAK6164360.1"/>
    </source>
</evidence>
<dbReference type="EMBL" id="JABTTQ020000001">
    <property type="protein sequence ID" value="KAK6164360.1"/>
    <property type="molecule type" value="Genomic_DNA"/>
</dbReference>
<evidence type="ECO:0000256" key="1">
    <source>
        <dbReference type="SAM" id="MobiDB-lite"/>
    </source>
</evidence>
<gene>
    <name evidence="2" type="ORF">DH2020_001224</name>
</gene>
<protein>
    <recommendedName>
        <fullName evidence="4">Endonuclease/exonuclease/phosphatase domain-containing protein</fullName>
    </recommendedName>
</protein>
<keyword evidence="3" id="KW-1185">Reference proteome</keyword>
<organism evidence="2 3">
    <name type="scientific">Rehmannia glutinosa</name>
    <name type="common">Chinese foxglove</name>
    <dbReference type="NCBI Taxonomy" id="99300"/>
    <lineage>
        <taxon>Eukaryota</taxon>
        <taxon>Viridiplantae</taxon>
        <taxon>Streptophyta</taxon>
        <taxon>Embryophyta</taxon>
        <taxon>Tracheophyta</taxon>
        <taxon>Spermatophyta</taxon>
        <taxon>Magnoliopsida</taxon>
        <taxon>eudicotyledons</taxon>
        <taxon>Gunneridae</taxon>
        <taxon>Pentapetalae</taxon>
        <taxon>asterids</taxon>
        <taxon>lamiids</taxon>
        <taxon>Lamiales</taxon>
        <taxon>Orobanchaceae</taxon>
        <taxon>Rehmannieae</taxon>
        <taxon>Rehmannia</taxon>
    </lineage>
</organism>
<evidence type="ECO:0008006" key="4">
    <source>
        <dbReference type="Google" id="ProtNLM"/>
    </source>
</evidence>
<dbReference type="PANTHER" id="PTHR33710">
    <property type="entry name" value="BNAC02G09200D PROTEIN"/>
    <property type="match status" value="1"/>
</dbReference>
<evidence type="ECO:0000313" key="3">
    <source>
        <dbReference type="Proteomes" id="UP001318860"/>
    </source>
</evidence>